<proteinExistence type="inferred from homology"/>
<dbReference type="InterPro" id="IPR006702">
    <property type="entry name" value="CASP_dom"/>
</dbReference>
<keyword evidence="5 8" id="KW-0812">Transmembrane</keyword>
<name>A0A921UHJ8_SORBI</name>
<dbReference type="OrthoDB" id="685197at2759"/>
<keyword evidence="7 8" id="KW-0472">Membrane</keyword>
<dbReference type="Gramene" id="EES09915">
    <property type="protein sequence ID" value="EES09915"/>
    <property type="gene ID" value="SORBI_3005G148900"/>
</dbReference>
<evidence type="ECO:0000256" key="8">
    <source>
        <dbReference type="RuleBase" id="RU361233"/>
    </source>
</evidence>
<feature type="transmembrane region" description="Helical" evidence="8">
    <location>
        <begin position="97"/>
        <end position="124"/>
    </location>
</feature>
<sequence>MASRTVLLPSAVLILRLLSLGLLAASLALIAADKLNVDSDPPQRYTFRDVYAYRYVLAVAVIGCAYTLLQLPLAAVSIIASGNNKRGIGAGGGSVAVALLVLVLLADVVFALLLATGAAAGFAFTYDVKRYLDGQFDDDSIGTPEVDKLHRDMDKFFDLAYAAAGLMLAAAACMALVIMLSVYSLARQVRSDYI</sequence>
<feature type="transmembrane region" description="Helical" evidence="8">
    <location>
        <begin position="159"/>
        <end position="186"/>
    </location>
</feature>
<keyword evidence="4 8" id="KW-1003">Cell membrane</keyword>
<evidence type="ECO:0000313" key="10">
    <source>
        <dbReference type="EMBL" id="KAG0530171.1"/>
    </source>
</evidence>
<evidence type="ECO:0000256" key="3">
    <source>
        <dbReference type="ARBA" id="ARBA00011489"/>
    </source>
</evidence>
<organism evidence="10 11">
    <name type="scientific">Sorghum bicolor</name>
    <name type="common">Sorghum</name>
    <name type="synonym">Sorghum vulgare</name>
    <dbReference type="NCBI Taxonomy" id="4558"/>
    <lineage>
        <taxon>Eukaryota</taxon>
        <taxon>Viridiplantae</taxon>
        <taxon>Streptophyta</taxon>
        <taxon>Embryophyta</taxon>
        <taxon>Tracheophyta</taxon>
        <taxon>Spermatophyta</taxon>
        <taxon>Magnoliopsida</taxon>
        <taxon>Liliopsida</taxon>
        <taxon>Poales</taxon>
        <taxon>Poaceae</taxon>
        <taxon>PACMAD clade</taxon>
        <taxon>Panicoideae</taxon>
        <taxon>Andropogonodae</taxon>
        <taxon>Andropogoneae</taxon>
        <taxon>Sorghinae</taxon>
        <taxon>Sorghum</taxon>
    </lineage>
</organism>
<feature type="domain" description="Casparian strip membrane protein" evidence="9">
    <location>
        <begin position="10"/>
        <end position="129"/>
    </location>
</feature>
<comment type="subcellular location">
    <subcellularLocation>
        <location evidence="1 8">Cell membrane</location>
        <topology evidence="1 8">Multi-pass membrane protein</topology>
    </subcellularLocation>
</comment>
<feature type="transmembrane region" description="Helical" evidence="8">
    <location>
        <begin position="52"/>
        <end position="76"/>
    </location>
</feature>
<gene>
    <name evidence="10" type="ORF">BDA96_05G162300</name>
</gene>
<evidence type="ECO:0000259" key="9">
    <source>
        <dbReference type="Pfam" id="PF04535"/>
    </source>
</evidence>
<evidence type="ECO:0000313" key="11">
    <source>
        <dbReference type="Proteomes" id="UP000807115"/>
    </source>
</evidence>
<comment type="caution">
    <text evidence="8">Lacks conserved residue(s) required for the propagation of feature annotation.</text>
</comment>
<keyword evidence="6 8" id="KW-1133">Transmembrane helix</keyword>
<evidence type="ECO:0000256" key="2">
    <source>
        <dbReference type="ARBA" id="ARBA00007651"/>
    </source>
</evidence>
<evidence type="ECO:0000256" key="7">
    <source>
        <dbReference type="ARBA" id="ARBA00023136"/>
    </source>
</evidence>
<dbReference type="KEGG" id="sbi:8057026"/>
<accession>A0A921UHJ8</accession>
<dbReference type="AlphaFoldDB" id="A0A921UHJ8"/>
<dbReference type="EMBL" id="CM027684">
    <property type="protein sequence ID" value="KAG0530171.1"/>
    <property type="molecule type" value="Genomic_DNA"/>
</dbReference>
<comment type="similarity">
    <text evidence="2 8">Belongs to the Casparian strip membrane proteins (CASP) family.</text>
</comment>
<evidence type="ECO:0000256" key="5">
    <source>
        <dbReference type="ARBA" id="ARBA00022692"/>
    </source>
</evidence>
<dbReference type="Proteomes" id="UP000807115">
    <property type="component" value="Chromosome 5"/>
</dbReference>
<dbReference type="GO" id="GO:0005886">
    <property type="term" value="C:plasma membrane"/>
    <property type="evidence" value="ECO:0007669"/>
    <property type="project" value="UniProtKB-SubCell"/>
</dbReference>
<reference evidence="10" key="1">
    <citation type="journal article" date="2019" name="BMC Genomics">
        <title>A new reference genome for Sorghum bicolor reveals high levels of sequence similarity between sweet and grain genotypes: implications for the genetics of sugar metabolism.</title>
        <authorList>
            <person name="Cooper E.A."/>
            <person name="Brenton Z.W."/>
            <person name="Flinn B.S."/>
            <person name="Jenkins J."/>
            <person name="Shu S."/>
            <person name="Flowers D."/>
            <person name="Luo F."/>
            <person name="Wang Y."/>
            <person name="Xia P."/>
            <person name="Barry K."/>
            <person name="Daum C."/>
            <person name="Lipzen A."/>
            <person name="Yoshinaga Y."/>
            <person name="Schmutz J."/>
            <person name="Saski C."/>
            <person name="Vermerris W."/>
            <person name="Kresovich S."/>
        </authorList>
    </citation>
    <scope>NUCLEOTIDE SEQUENCE</scope>
</reference>
<reference evidence="10" key="2">
    <citation type="submission" date="2020-10" db="EMBL/GenBank/DDBJ databases">
        <authorList>
            <person name="Cooper E.A."/>
            <person name="Brenton Z.W."/>
            <person name="Flinn B.S."/>
            <person name="Jenkins J."/>
            <person name="Shu S."/>
            <person name="Flowers D."/>
            <person name="Luo F."/>
            <person name="Wang Y."/>
            <person name="Xia P."/>
            <person name="Barry K."/>
            <person name="Daum C."/>
            <person name="Lipzen A."/>
            <person name="Yoshinaga Y."/>
            <person name="Schmutz J."/>
            <person name="Saski C."/>
            <person name="Vermerris W."/>
            <person name="Kresovich S."/>
        </authorList>
    </citation>
    <scope>NUCLEOTIDE SEQUENCE</scope>
</reference>
<dbReference type="PANTHER" id="PTHR33573">
    <property type="entry name" value="CASP-LIKE PROTEIN 4A4"/>
    <property type="match status" value="1"/>
</dbReference>
<dbReference type="Pfam" id="PF04535">
    <property type="entry name" value="CASP_dom"/>
    <property type="match status" value="1"/>
</dbReference>
<protein>
    <recommendedName>
        <fullName evidence="8">CASP-like protein</fullName>
    </recommendedName>
</protein>
<dbReference type="OMA" id="DAKCNAD"/>
<comment type="subunit">
    <text evidence="3 8">Homodimer and heterodimers.</text>
</comment>
<dbReference type="PANTHER" id="PTHR33573:SF17">
    <property type="entry name" value="CASP-LIKE PROTEIN 4D1"/>
    <property type="match status" value="1"/>
</dbReference>
<evidence type="ECO:0000256" key="4">
    <source>
        <dbReference type="ARBA" id="ARBA00022475"/>
    </source>
</evidence>
<evidence type="ECO:0000256" key="6">
    <source>
        <dbReference type="ARBA" id="ARBA00022989"/>
    </source>
</evidence>
<comment type="caution">
    <text evidence="10">The sequence shown here is derived from an EMBL/GenBank/DDBJ whole genome shotgun (WGS) entry which is preliminary data.</text>
</comment>
<evidence type="ECO:0000256" key="1">
    <source>
        <dbReference type="ARBA" id="ARBA00004651"/>
    </source>
</evidence>